<dbReference type="PROSITE" id="PS50158">
    <property type="entry name" value="ZF_CCHC"/>
    <property type="match status" value="1"/>
</dbReference>
<sequence>MEDDDRRHIAGDSPIKASGNSGNGLGITTFAKRHCALVTLKNMKSALNSSGISASSSGMKIFVNRFANSNAIPGLCRSVINENSQPLVNEDVHSNLNKADISNAVNVSDDFPKSAISNGPWSRKPYINLDFKVDDLILSDDGKAVKMYSKLEVANANKLSKSLVIKVFGKETPPHMIAWELRKQWKQFDQFHFTILGGGWFLCSFSSKEMVKAMLLGGPWFVNDHIIGMEKWTPEFNSSLTKGLSSPIWVRLPNLPLQCWDEKNVACIASRVGIPLMIDGNMFNWGRREFAKICVRIQFDQPLPLEVWVDSLGGRFFQKVEYEKVSNLCFACGKIGHVDKNCLKPKDLLKEVEVEGDYAIAGKLLEHSTFEVSTYGPWILVNNRKKRFFKQNNKWINPNYVKPMKKAATEVAVKNKSLSDFPKEVSQAVTEAIKSSNIQIEEGEICSSGFNQENNSIGKVACGLRSVIQDQADLSNVKNMKDGSGNSDPGFCLNNISCRNQFSMLIADQEETEDVIPEGNPTADSGNLICSVIYYCWNSRNQLVHGGCDDSCYVIAYRAVIQSISSFKKGLIRENWDANQLFKLSKSSWLPPPPGWIKVNVDASIFLNNSTGIGGIFRDCKGRGLAAFGFHTIHWDIVQMELLAILSLRDHIKDWMLEAKGIVIEGDNLNVINIFQNALNKNKWIHEEFLNPKD</sequence>
<dbReference type="Proteomes" id="UP000829196">
    <property type="component" value="Unassembled WGS sequence"/>
</dbReference>
<protein>
    <recommendedName>
        <fullName evidence="2">CCHC-type domain-containing protein</fullName>
    </recommendedName>
</protein>
<reference evidence="3" key="1">
    <citation type="journal article" date="2022" name="Front. Genet.">
        <title>Chromosome-Scale Assembly of the Dendrobium nobile Genome Provides Insights Into the Molecular Mechanism of the Biosynthesis of the Medicinal Active Ingredient of Dendrobium.</title>
        <authorList>
            <person name="Xu Q."/>
            <person name="Niu S.-C."/>
            <person name="Li K.-L."/>
            <person name="Zheng P.-J."/>
            <person name="Zhang X.-J."/>
            <person name="Jia Y."/>
            <person name="Liu Y."/>
            <person name="Niu Y.-X."/>
            <person name="Yu L.-H."/>
            <person name="Chen D.-F."/>
            <person name="Zhang G.-Q."/>
        </authorList>
    </citation>
    <scope>NUCLEOTIDE SEQUENCE</scope>
    <source>
        <tissue evidence="3">Leaf</tissue>
    </source>
</reference>
<gene>
    <name evidence="3" type="ORF">KFK09_026379</name>
</gene>
<dbReference type="InterPro" id="IPR036875">
    <property type="entry name" value="Znf_CCHC_sf"/>
</dbReference>
<dbReference type="CDD" id="cd06222">
    <property type="entry name" value="RNase_H_like"/>
    <property type="match status" value="1"/>
</dbReference>
<keyword evidence="1" id="KW-0862">Zinc</keyword>
<proteinExistence type="predicted"/>
<dbReference type="GO" id="GO:0003676">
    <property type="term" value="F:nucleic acid binding"/>
    <property type="evidence" value="ECO:0007669"/>
    <property type="project" value="InterPro"/>
</dbReference>
<comment type="caution">
    <text evidence="3">The sequence shown here is derived from an EMBL/GenBank/DDBJ whole genome shotgun (WGS) entry which is preliminary data.</text>
</comment>
<evidence type="ECO:0000313" key="3">
    <source>
        <dbReference type="EMBL" id="KAI0492114.1"/>
    </source>
</evidence>
<dbReference type="InterPro" id="IPR040256">
    <property type="entry name" value="At4g02000-like"/>
</dbReference>
<dbReference type="InterPro" id="IPR001878">
    <property type="entry name" value="Znf_CCHC"/>
</dbReference>
<dbReference type="EMBL" id="JAGYWB010000018">
    <property type="protein sequence ID" value="KAI0492114.1"/>
    <property type="molecule type" value="Genomic_DNA"/>
</dbReference>
<evidence type="ECO:0000313" key="4">
    <source>
        <dbReference type="Proteomes" id="UP000829196"/>
    </source>
</evidence>
<dbReference type="PANTHER" id="PTHR31286">
    <property type="entry name" value="GLYCINE-RICH CELL WALL STRUCTURAL PROTEIN 1.8-LIKE"/>
    <property type="match status" value="1"/>
</dbReference>
<evidence type="ECO:0000256" key="1">
    <source>
        <dbReference type="PROSITE-ProRule" id="PRU00047"/>
    </source>
</evidence>
<dbReference type="Pfam" id="PF14111">
    <property type="entry name" value="DUF4283"/>
    <property type="match status" value="1"/>
</dbReference>
<dbReference type="InterPro" id="IPR025558">
    <property type="entry name" value="DUF4283"/>
</dbReference>
<dbReference type="PANTHER" id="PTHR31286:SF180">
    <property type="entry name" value="OS10G0362600 PROTEIN"/>
    <property type="match status" value="1"/>
</dbReference>
<dbReference type="GO" id="GO:0008270">
    <property type="term" value="F:zinc ion binding"/>
    <property type="evidence" value="ECO:0007669"/>
    <property type="project" value="UniProtKB-KW"/>
</dbReference>
<keyword evidence="1" id="KW-0863">Zinc-finger</keyword>
<dbReference type="InterPro" id="IPR036397">
    <property type="entry name" value="RNaseH_sf"/>
</dbReference>
<evidence type="ECO:0000259" key="2">
    <source>
        <dbReference type="PROSITE" id="PS50158"/>
    </source>
</evidence>
<dbReference type="SUPFAM" id="SSF57756">
    <property type="entry name" value="Retrovirus zinc finger-like domains"/>
    <property type="match status" value="1"/>
</dbReference>
<dbReference type="OrthoDB" id="1096772at2759"/>
<dbReference type="InterPro" id="IPR044730">
    <property type="entry name" value="RNase_H-like_dom_plant"/>
</dbReference>
<name>A0A8T3A7Z9_DENNO</name>
<dbReference type="AlphaFoldDB" id="A0A8T3A7Z9"/>
<feature type="domain" description="CCHC-type" evidence="2">
    <location>
        <begin position="329"/>
        <end position="342"/>
    </location>
</feature>
<keyword evidence="4" id="KW-1185">Reference proteome</keyword>
<accession>A0A8T3A7Z9</accession>
<organism evidence="3 4">
    <name type="scientific">Dendrobium nobile</name>
    <name type="common">Orchid</name>
    <dbReference type="NCBI Taxonomy" id="94219"/>
    <lineage>
        <taxon>Eukaryota</taxon>
        <taxon>Viridiplantae</taxon>
        <taxon>Streptophyta</taxon>
        <taxon>Embryophyta</taxon>
        <taxon>Tracheophyta</taxon>
        <taxon>Spermatophyta</taxon>
        <taxon>Magnoliopsida</taxon>
        <taxon>Liliopsida</taxon>
        <taxon>Asparagales</taxon>
        <taxon>Orchidaceae</taxon>
        <taxon>Epidendroideae</taxon>
        <taxon>Malaxideae</taxon>
        <taxon>Dendrobiinae</taxon>
        <taxon>Dendrobium</taxon>
    </lineage>
</organism>
<dbReference type="Gene3D" id="3.30.420.10">
    <property type="entry name" value="Ribonuclease H-like superfamily/Ribonuclease H"/>
    <property type="match status" value="1"/>
</dbReference>
<keyword evidence="1" id="KW-0479">Metal-binding</keyword>